<evidence type="ECO:0000256" key="1">
    <source>
        <dbReference type="SAM" id="MobiDB-lite"/>
    </source>
</evidence>
<sequence length="137" mass="14777">MRHRTPLSTRLPLRVRKSATSLFEIAADLLSGRKRGVVTASSHGRPSGELHRLDARSLLYPNGRVSGEEQSQEVGGIDGVPWQVLRLRHGPERGGGGPEKRAVDPGGGPRSDELCGGSWRGAMELSRPLLGYVAHLL</sequence>
<protein>
    <submittedName>
        <fullName evidence="2">Uncharacterized protein</fullName>
    </submittedName>
</protein>
<organism evidence="2 3">
    <name type="scientific">Ensete ventricosum</name>
    <name type="common">Abyssinian banana</name>
    <name type="synonym">Musa ensete</name>
    <dbReference type="NCBI Taxonomy" id="4639"/>
    <lineage>
        <taxon>Eukaryota</taxon>
        <taxon>Viridiplantae</taxon>
        <taxon>Streptophyta</taxon>
        <taxon>Embryophyta</taxon>
        <taxon>Tracheophyta</taxon>
        <taxon>Spermatophyta</taxon>
        <taxon>Magnoliopsida</taxon>
        <taxon>Liliopsida</taxon>
        <taxon>Zingiberales</taxon>
        <taxon>Musaceae</taxon>
        <taxon>Ensete</taxon>
    </lineage>
</organism>
<reference evidence="2 3" key="1">
    <citation type="journal article" date="2014" name="Agronomy (Basel)">
        <title>A Draft Genome Sequence for Ensete ventricosum, the Drought-Tolerant Tree Against Hunger.</title>
        <authorList>
            <person name="Harrison J."/>
            <person name="Moore K.A."/>
            <person name="Paszkiewicz K."/>
            <person name="Jones T."/>
            <person name="Grant M."/>
            <person name="Ambacheew D."/>
            <person name="Muzemil S."/>
            <person name="Studholme D.J."/>
        </authorList>
    </citation>
    <scope>NUCLEOTIDE SEQUENCE [LARGE SCALE GENOMIC DNA]</scope>
</reference>
<dbReference type="EMBL" id="AMZH03002106">
    <property type="protein sequence ID" value="RRT76772.1"/>
    <property type="molecule type" value="Genomic_DNA"/>
</dbReference>
<gene>
    <name evidence="2" type="ORF">B296_00026495</name>
</gene>
<proteinExistence type="predicted"/>
<accession>A0A427AKU4</accession>
<dbReference type="Proteomes" id="UP000287651">
    <property type="component" value="Unassembled WGS sequence"/>
</dbReference>
<feature type="region of interest" description="Disordered" evidence="1">
    <location>
        <begin position="88"/>
        <end position="112"/>
    </location>
</feature>
<evidence type="ECO:0000313" key="2">
    <source>
        <dbReference type="EMBL" id="RRT76772.1"/>
    </source>
</evidence>
<dbReference type="AlphaFoldDB" id="A0A427AKU4"/>
<name>A0A427AKU4_ENSVE</name>
<evidence type="ECO:0000313" key="3">
    <source>
        <dbReference type="Proteomes" id="UP000287651"/>
    </source>
</evidence>
<comment type="caution">
    <text evidence="2">The sequence shown here is derived from an EMBL/GenBank/DDBJ whole genome shotgun (WGS) entry which is preliminary data.</text>
</comment>